<evidence type="ECO:0000256" key="3">
    <source>
        <dbReference type="ARBA" id="ARBA00022801"/>
    </source>
</evidence>
<dbReference type="InterPro" id="IPR002477">
    <property type="entry name" value="Peptidoglycan-bd-like"/>
</dbReference>
<dbReference type="SUPFAM" id="SSF54001">
    <property type="entry name" value="Cysteine proteinases"/>
    <property type="match status" value="1"/>
</dbReference>
<proteinExistence type="inferred from homology"/>
<reference evidence="7 8" key="1">
    <citation type="submission" date="2019-08" db="EMBL/GenBank/DDBJ databases">
        <title>In-depth cultivation of the pig gut microbiome towards novel bacterial diversity and tailored functional studies.</title>
        <authorList>
            <person name="Wylensek D."/>
            <person name="Hitch T.C.A."/>
            <person name="Clavel T."/>
        </authorList>
    </citation>
    <scope>NUCLEOTIDE SEQUENCE [LARGE SCALE GENOMIC DNA]</scope>
    <source>
        <strain evidence="7 8">WCA-389-WT-5B</strain>
    </source>
</reference>
<evidence type="ECO:0000259" key="6">
    <source>
        <dbReference type="PROSITE" id="PS51935"/>
    </source>
</evidence>
<evidence type="ECO:0000256" key="2">
    <source>
        <dbReference type="ARBA" id="ARBA00022670"/>
    </source>
</evidence>
<dbReference type="InterPro" id="IPR051202">
    <property type="entry name" value="Peptidase_C40"/>
</dbReference>
<dbReference type="InterPro" id="IPR036366">
    <property type="entry name" value="PGBDSf"/>
</dbReference>
<feature type="chain" id="PRO_5026896437" evidence="5">
    <location>
        <begin position="32"/>
        <end position="240"/>
    </location>
</feature>
<keyword evidence="5" id="KW-0732">Signal</keyword>
<keyword evidence="2" id="KW-0645">Protease</keyword>
<dbReference type="PANTHER" id="PTHR47053:SF1">
    <property type="entry name" value="MUREIN DD-ENDOPEPTIDASE MEPH-RELATED"/>
    <property type="match status" value="1"/>
</dbReference>
<dbReference type="EMBL" id="VULN01000014">
    <property type="protein sequence ID" value="MSS82837.1"/>
    <property type="molecule type" value="Genomic_DNA"/>
</dbReference>
<dbReference type="Gene3D" id="1.10.101.10">
    <property type="entry name" value="PGBD-like superfamily/PGBD"/>
    <property type="match status" value="1"/>
</dbReference>
<organism evidence="7 8">
    <name type="scientific">Acidaminococcus fermentans</name>
    <dbReference type="NCBI Taxonomy" id="905"/>
    <lineage>
        <taxon>Bacteria</taxon>
        <taxon>Bacillati</taxon>
        <taxon>Bacillota</taxon>
        <taxon>Negativicutes</taxon>
        <taxon>Acidaminococcales</taxon>
        <taxon>Acidaminococcaceae</taxon>
        <taxon>Acidaminococcus</taxon>
    </lineage>
</organism>
<dbReference type="InterPro" id="IPR036365">
    <property type="entry name" value="PGBD-like_sf"/>
</dbReference>
<dbReference type="InterPro" id="IPR038765">
    <property type="entry name" value="Papain-like_cys_pep_sf"/>
</dbReference>
<comment type="caution">
    <text evidence="7">The sequence shown here is derived from an EMBL/GenBank/DDBJ whole genome shotgun (WGS) entry which is preliminary data.</text>
</comment>
<dbReference type="Pfam" id="PF01471">
    <property type="entry name" value="PG_binding_1"/>
    <property type="match status" value="1"/>
</dbReference>
<protein>
    <submittedName>
        <fullName evidence="7">Glycoside hydrolase</fullName>
    </submittedName>
</protein>
<dbReference type="Pfam" id="PF00877">
    <property type="entry name" value="NLPC_P60"/>
    <property type="match status" value="1"/>
</dbReference>
<dbReference type="PROSITE" id="PS51935">
    <property type="entry name" value="NLPC_P60"/>
    <property type="match status" value="1"/>
</dbReference>
<accession>A0A6N7VME8</accession>
<dbReference type="AlphaFoldDB" id="A0A6N7VME8"/>
<dbReference type="SUPFAM" id="SSF47090">
    <property type="entry name" value="PGBD-like"/>
    <property type="match status" value="1"/>
</dbReference>
<name>A0A6N7VME8_ACIFE</name>
<feature type="domain" description="NlpC/P60" evidence="6">
    <location>
        <begin position="119"/>
        <end position="240"/>
    </location>
</feature>
<evidence type="ECO:0000256" key="1">
    <source>
        <dbReference type="ARBA" id="ARBA00007074"/>
    </source>
</evidence>
<evidence type="ECO:0000256" key="4">
    <source>
        <dbReference type="ARBA" id="ARBA00022807"/>
    </source>
</evidence>
<dbReference type="Gene3D" id="3.90.1720.10">
    <property type="entry name" value="endopeptidase domain like (from Nostoc punctiforme)"/>
    <property type="match status" value="1"/>
</dbReference>
<keyword evidence="3 7" id="KW-0378">Hydrolase</keyword>
<dbReference type="GO" id="GO:0006508">
    <property type="term" value="P:proteolysis"/>
    <property type="evidence" value="ECO:0007669"/>
    <property type="project" value="UniProtKB-KW"/>
</dbReference>
<sequence>MFIIFRRMMLGVVLAAATTAAVALPAQNVFASFKQGQSGPEVAAIQEQLLMEGYDIGIPDGVYGARTVAAVKKYQASMGLAADGVIGNFTYKKLMGREMPTHRTLNTNRGYGSSYGYGSSTARELISTAYDYVGVPYVFGGTTPWGFDCSGYTQYVFRQMGIEIPRTADAQYYAFPKVSSSELEPGDLVFFETYEPGPSHCGIYIGNGQMLQAGSSTGVTVSNVFSGYWGARYIGAARVL</sequence>
<keyword evidence="4" id="KW-0788">Thiol protease</keyword>
<gene>
    <name evidence="7" type="ORF">FX155_09555</name>
</gene>
<dbReference type="PANTHER" id="PTHR47053">
    <property type="entry name" value="MUREIN DD-ENDOPEPTIDASE MEPH-RELATED"/>
    <property type="match status" value="1"/>
</dbReference>
<dbReference type="InterPro" id="IPR000064">
    <property type="entry name" value="NLP_P60_dom"/>
</dbReference>
<feature type="signal peptide" evidence="5">
    <location>
        <begin position="1"/>
        <end position="31"/>
    </location>
</feature>
<comment type="similarity">
    <text evidence="1">Belongs to the peptidase C40 family.</text>
</comment>
<dbReference type="Proteomes" id="UP000441455">
    <property type="component" value="Unassembled WGS sequence"/>
</dbReference>
<evidence type="ECO:0000313" key="8">
    <source>
        <dbReference type="Proteomes" id="UP000441455"/>
    </source>
</evidence>
<dbReference type="GO" id="GO:0008234">
    <property type="term" value="F:cysteine-type peptidase activity"/>
    <property type="evidence" value="ECO:0007669"/>
    <property type="project" value="UniProtKB-KW"/>
</dbReference>
<evidence type="ECO:0000313" key="7">
    <source>
        <dbReference type="EMBL" id="MSS82837.1"/>
    </source>
</evidence>
<evidence type="ECO:0000256" key="5">
    <source>
        <dbReference type="SAM" id="SignalP"/>
    </source>
</evidence>